<reference evidence="14 15" key="1">
    <citation type="journal article" date="2009" name="Genome Res.">
        <title>Complete genome of the cellulolytic thermophile Acidothermus cellulolyticus 11B provides insights into its ecophysiological and evolutionary adaptations.</title>
        <authorList>
            <person name="Barabote R.D."/>
            <person name="Xie G."/>
            <person name="Leu D.H."/>
            <person name="Normand P."/>
            <person name="Necsulea A."/>
            <person name="Daubin V."/>
            <person name="Medigue C."/>
            <person name="Adney W.S."/>
            <person name="Xu X.C."/>
            <person name="Lapidus A."/>
            <person name="Parales R.E."/>
            <person name="Detter C."/>
            <person name="Pujic P."/>
            <person name="Bruce D."/>
            <person name="Lavire C."/>
            <person name="Challacombe J.F."/>
            <person name="Brettin T.S."/>
            <person name="Berry A.M."/>
        </authorList>
    </citation>
    <scope>NUCLEOTIDE SEQUENCE [LARGE SCALE GENOMIC DNA]</scope>
    <source>
        <strain evidence="15">ATCC 43068 / DSM 8971 / 11B</strain>
    </source>
</reference>
<dbReference type="InParanoid" id="A0LTZ5"/>
<dbReference type="GO" id="GO:0006784">
    <property type="term" value="P:heme A biosynthetic process"/>
    <property type="evidence" value="ECO:0007669"/>
    <property type="project" value="InterPro"/>
</dbReference>
<dbReference type="GO" id="GO:0046872">
    <property type="term" value="F:metal ion binding"/>
    <property type="evidence" value="ECO:0007669"/>
    <property type="project" value="UniProtKB-KW"/>
</dbReference>
<keyword evidence="6" id="KW-0560">Oxidoreductase</keyword>
<dbReference type="InterPro" id="IPR003780">
    <property type="entry name" value="COX15/CtaA_fam"/>
</dbReference>
<evidence type="ECO:0000256" key="12">
    <source>
        <dbReference type="SAM" id="MobiDB-lite"/>
    </source>
</evidence>
<evidence type="ECO:0000256" key="6">
    <source>
        <dbReference type="ARBA" id="ARBA00023002"/>
    </source>
</evidence>
<feature type="transmembrane region" description="Helical" evidence="13">
    <location>
        <begin position="176"/>
        <end position="196"/>
    </location>
</feature>
<keyword evidence="5 13" id="KW-1133">Transmembrane helix</keyword>
<proteinExistence type="predicted"/>
<feature type="transmembrane region" description="Helical" evidence="13">
    <location>
        <begin position="216"/>
        <end position="238"/>
    </location>
</feature>
<dbReference type="OrthoDB" id="5241540at2"/>
<evidence type="ECO:0000256" key="10">
    <source>
        <dbReference type="ARBA" id="ARBA00023157"/>
    </source>
</evidence>
<dbReference type="EMBL" id="CP000481">
    <property type="protein sequence ID" value="ABK52905.1"/>
    <property type="molecule type" value="Genomic_DNA"/>
</dbReference>
<dbReference type="GO" id="GO:0016491">
    <property type="term" value="F:oxidoreductase activity"/>
    <property type="evidence" value="ECO:0007669"/>
    <property type="project" value="UniProtKB-KW"/>
</dbReference>
<sequence length="370" mass="38287">MPAATIRARLRSWRATPQVVRRCTAAALVANVAIVGTGGLVRLTGSGLGCPSWPDCAPSSLVPTPELSWHKYVEFGNRLFTYVVLAAAVAALVAVYRAAPERRDLRPWAWATLLGIPAQAVLGGITVLTDLNPWAVAAHFLLSMGVVATATVAWFRSLPPAATGAPPVALRRAGQALLALTFAVCAAGTTVTGAGPHAGDPRAARIPARPASLAQLHADLAMLLVGLAVGLAVTATVMDVGRRTIRATRWMVVLLAVQAVIGWTQYFLGLPAGLVEIHMLGAASLVVGATCVSASLSRPGRRIDVARNPDGTRDYVPDNMPSDVPGDVANDLPEIGGPKPVPAQVTALTPAGSDKTPQKPPAANPAVTSR</sequence>
<keyword evidence="15" id="KW-1185">Reference proteome</keyword>
<feature type="transmembrane region" description="Helical" evidence="13">
    <location>
        <begin position="274"/>
        <end position="297"/>
    </location>
</feature>
<evidence type="ECO:0000256" key="7">
    <source>
        <dbReference type="ARBA" id="ARBA00023004"/>
    </source>
</evidence>
<protein>
    <submittedName>
        <fullName evidence="14">Cytochrome oxidase assembly</fullName>
    </submittedName>
</protein>
<feature type="transmembrane region" description="Helical" evidence="13">
    <location>
        <begin position="250"/>
        <end position="268"/>
    </location>
</feature>
<dbReference type="Pfam" id="PF02628">
    <property type="entry name" value="COX15-CtaA"/>
    <property type="match status" value="1"/>
</dbReference>
<dbReference type="PANTHER" id="PTHR35457:SF1">
    <property type="entry name" value="HEME A SYNTHASE"/>
    <property type="match status" value="1"/>
</dbReference>
<dbReference type="Proteomes" id="UP000008221">
    <property type="component" value="Chromosome"/>
</dbReference>
<evidence type="ECO:0000256" key="13">
    <source>
        <dbReference type="SAM" id="Phobius"/>
    </source>
</evidence>
<dbReference type="HOGENOM" id="CLU_060266_1_0_11"/>
<keyword evidence="8" id="KW-0350">Heme biosynthesis</keyword>
<evidence type="ECO:0000256" key="8">
    <source>
        <dbReference type="ARBA" id="ARBA00023133"/>
    </source>
</evidence>
<keyword evidence="3 13" id="KW-0812">Transmembrane</keyword>
<comment type="subcellular location">
    <subcellularLocation>
        <location evidence="1">Membrane</location>
        <topology evidence="1">Multi-pass membrane protein</topology>
    </subcellularLocation>
</comment>
<evidence type="ECO:0000256" key="11">
    <source>
        <dbReference type="ARBA" id="ARBA00023444"/>
    </source>
</evidence>
<keyword evidence="10" id="KW-1015">Disulfide bond</keyword>
<keyword evidence="7" id="KW-0408">Iron</keyword>
<feature type="transmembrane region" description="Helical" evidence="13">
    <location>
        <begin position="134"/>
        <end position="155"/>
    </location>
</feature>
<dbReference type="GO" id="GO:0016020">
    <property type="term" value="C:membrane"/>
    <property type="evidence" value="ECO:0007669"/>
    <property type="project" value="UniProtKB-SubCell"/>
</dbReference>
<dbReference type="STRING" id="351607.Acel_1133"/>
<keyword evidence="9 13" id="KW-0472">Membrane</keyword>
<feature type="transmembrane region" description="Helical" evidence="13">
    <location>
        <begin position="20"/>
        <end position="41"/>
    </location>
</feature>
<name>A0LTZ5_ACIC1</name>
<organism evidence="14 15">
    <name type="scientific">Acidothermus cellulolyticus (strain ATCC 43068 / DSM 8971 / 11B)</name>
    <dbReference type="NCBI Taxonomy" id="351607"/>
    <lineage>
        <taxon>Bacteria</taxon>
        <taxon>Bacillati</taxon>
        <taxon>Actinomycetota</taxon>
        <taxon>Actinomycetes</taxon>
        <taxon>Acidothermales</taxon>
        <taxon>Acidothermaceae</taxon>
        <taxon>Acidothermus</taxon>
    </lineage>
</organism>
<keyword evidence="2" id="KW-1003">Cell membrane</keyword>
<evidence type="ECO:0000313" key="15">
    <source>
        <dbReference type="Proteomes" id="UP000008221"/>
    </source>
</evidence>
<dbReference type="PANTHER" id="PTHR35457">
    <property type="entry name" value="HEME A SYNTHASE"/>
    <property type="match status" value="1"/>
</dbReference>
<dbReference type="FunCoup" id="A0LTZ5">
    <property type="interactions" value="148"/>
</dbReference>
<evidence type="ECO:0000256" key="3">
    <source>
        <dbReference type="ARBA" id="ARBA00022692"/>
    </source>
</evidence>
<accession>A0LTZ5</accession>
<evidence type="ECO:0000256" key="2">
    <source>
        <dbReference type="ARBA" id="ARBA00022475"/>
    </source>
</evidence>
<dbReference type="eggNOG" id="COG1612">
    <property type="taxonomic scope" value="Bacteria"/>
</dbReference>
<feature type="region of interest" description="Disordered" evidence="12">
    <location>
        <begin position="303"/>
        <end position="370"/>
    </location>
</feature>
<feature type="transmembrane region" description="Helical" evidence="13">
    <location>
        <begin position="79"/>
        <end position="96"/>
    </location>
</feature>
<gene>
    <name evidence="14" type="ordered locus">Acel_1133</name>
</gene>
<evidence type="ECO:0000256" key="1">
    <source>
        <dbReference type="ARBA" id="ARBA00004141"/>
    </source>
</evidence>
<comment type="pathway">
    <text evidence="11">Porphyrin-containing compound metabolism.</text>
</comment>
<evidence type="ECO:0000256" key="4">
    <source>
        <dbReference type="ARBA" id="ARBA00022723"/>
    </source>
</evidence>
<dbReference type="RefSeq" id="WP_011719968.1">
    <property type="nucleotide sequence ID" value="NC_008578.1"/>
</dbReference>
<keyword evidence="4" id="KW-0479">Metal-binding</keyword>
<dbReference type="InterPro" id="IPR050450">
    <property type="entry name" value="COX15/CtaA_HemeA_synthase"/>
</dbReference>
<evidence type="ECO:0000256" key="5">
    <source>
        <dbReference type="ARBA" id="ARBA00022989"/>
    </source>
</evidence>
<dbReference type="KEGG" id="ace:Acel_1133"/>
<feature type="compositionally biased region" description="Basic and acidic residues" evidence="12">
    <location>
        <begin position="303"/>
        <end position="316"/>
    </location>
</feature>
<dbReference type="AlphaFoldDB" id="A0LTZ5"/>
<feature type="transmembrane region" description="Helical" evidence="13">
    <location>
        <begin position="108"/>
        <end position="128"/>
    </location>
</feature>
<evidence type="ECO:0000256" key="9">
    <source>
        <dbReference type="ARBA" id="ARBA00023136"/>
    </source>
</evidence>
<evidence type="ECO:0000313" key="14">
    <source>
        <dbReference type="EMBL" id="ABK52905.1"/>
    </source>
</evidence>